<feature type="compositionally biased region" description="Low complexity" evidence="2">
    <location>
        <begin position="1566"/>
        <end position="1575"/>
    </location>
</feature>
<proteinExistence type="predicted"/>
<feature type="compositionally biased region" description="Polar residues" evidence="2">
    <location>
        <begin position="1626"/>
        <end position="1654"/>
    </location>
</feature>
<sequence length="1959" mass="209909">MSCEGTGLGALGPLAGYWEKIQERSASLETCPWCAAKGQTQALRSYRISIQEVITLCTDPQCLFPLVSRPLEDVLASLVPPLPQTQTGRKRKSPSVLENGDSVPSPKSARSEEAVSQNESRPVVRITSTKLNGEDCFNKTKHTTPVQKERISQSEPTDMELVDKTLPETQRGGANGYHKDSDWPIPEEMDQKVLDEDDEGEDGVFLPEEATPTLDKGLPLPEKTVPTSQLAVSFVDAESAPKEVICPLDKAVSAPEKTLSVSRVAVSAPEKTLSVSRVAVSAPETILPPLHLAVSASKKNVAALEKALDTRVTVPNLQDTVRLLEALIAPGEAVSLLEEALPVPGEAVSLPEEALPVPGKAVSLPEEALPVPGETVSLLEEALPVPGEAVSLLEEALPVPGEAVSLLEEALPVPGETVSLLEEALPVPGEAVSLLEEALPVPGEAVSLLEEALPVPGEAVSLLEALPVPGETVSLLEEALPVPGETVSLLEEALPVPGEAVSLLEEALPVPGKAVSLLEEALPVPAEAVSLLEEALPVPGEAVSLLEEALPVLGEAVSLLEEALPVPGEAVSLLEEALPVPGEAVSLLEEALPVPGEAVSLLEEALPVPGEAVSLPEEALPVPGEAVSAMETILVLQEALTVLEEASPGMKEGLSVLQEEKEEDEVLISLEEEEDEVLISLENEEEDVATPVALEAVSIPAVIEVVPALEKDEEDLPVFDEEEKIQEEECPLQEVCRPCSVDLSQSKVSEGHVAGDDEDDGPIRAKRRAHNARQLSDEGQEVSVKEDVEVLTPPPKKKRGRPRKTHIIKYTQEVLPDFDPEVISTGELVPVPGPHLFWKNEHGLGWLDTLLVALVLCRTLRDRRPIKRPTVGQPVWDLCERYDRACSLSTAYQHTGADGVVRVPSAVLQRLQTEMQAIRTAIFKLLEPRLKCKLGQNERLVLVLPLLLGADSWAEPLFQHAYDWQFQCISTTCQHATKTKCEKTLTTFTKVVTDWHPLNAANQSRCSKCNKSKQARMLVLERLSPVFVLHFAEGLPDNDLGVYSFTFQQQRYSITTVLQYNQPLNHLVSWIRRPDGSWLEFDDRKHPDCVSHTQLPVPPREIHVVFWELETDRPHNTQTPCTSHPENPTSTSLIEKELKQPLLAKLFGVNRSLERSQTVSDDANADMDATITADYIDNDMDTTLTNNVDSPIVIGSTSVLADVSLQSWSHDLSLHRPLDDTAVVEALTVSDDTDNDTTVTAGDPSIGSATLLDTFEGLSHDDIVTLTLVEVKVDSENRPLDDITAAPKQNGRDVCFLSAPRSETETPPLAHEMTPSAHEMTPSAHEMTPSSHEIPTESETPSETDDEDLVERPTSPDTASEFLPDSSDGPSETDSEEVTPSPPKIRRSNNRPKMASNTPVAAAAKGVTSTSTPMALPGNCGEIILPSVVSMMSTSYVEPSTAAPEFPPSPPPHPKTPITSSSLQSTPGPSPPPHPITSSSLQSTPGPSPPPHPITSSSLQSTPGPSPPPHPITSSSLQSTPGPSPPPHPITSSSLQSTPGPSPPPHPNTSSSLQSTPGPSPPPHPITSSSLQSTPGPSPPPHPITSSSLQSTPGPSPPPHPITFSSLQSTPGPSPPPHPKTHWSYHLSQRQPSQLNHSTPNRFQQLSQSRQTPNPDARLKKPPPLPKTRLSKEDNEALPVKAAEMYGGFQARSRNVNTNINNVSSKTSPPTQHLFQRIDPQNGVWKTPSQPGDFASRKPPIDNTTAAYPIMTSLPPSPGVTELHKISSSRNQGPGGQVSKDPAGLSETETLRYKLLKKLKAKKKKLEKLNQMLGYQGAAGGQEVTRRPDCADLRSPSTVTSSTSAYDSPAYDEFFADLLSPATTASNLSPDSTGFLDMLTTNGQEAGGNLACGGNAIGGASQVVTPATLQLANHGVVMPLPGLDGPIMTSGDNFLEEFISGSANQQMETEALSAFDLFF</sequence>
<dbReference type="Pfam" id="PF15509">
    <property type="entry name" value="DUF4650"/>
    <property type="match status" value="1"/>
</dbReference>
<dbReference type="GO" id="GO:0030576">
    <property type="term" value="P:Cajal body organization"/>
    <property type="evidence" value="ECO:0007669"/>
    <property type="project" value="InterPro"/>
</dbReference>
<feature type="compositionally biased region" description="Pro residues" evidence="2">
    <location>
        <begin position="1445"/>
        <end position="1455"/>
    </location>
</feature>
<dbReference type="GO" id="GO:0015030">
    <property type="term" value="C:Cajal body"/>
    <property type="evidence" value="ECO:0007669"/>
    <property type="project" value="TreeGrafter"/>
</dbReference>
<evidence type="ECO:0000259" key="3">
    <source>
        <dbReference type="PROSITE" id="PS50235"/>
    </source>
</evidence>
<evidence type="ECO:0000313" key="4">
    <source>
        <dbReference type="Proteomes" id="UP000808372"/>
    </source>
</evidence>
<keyword evidence="1" id="KW-0175">Coiled coil</keyword>
<feature type="region of interest" description="Disordered" evidence="2">
    <location>
        <begin position="1758"/>
        <end position="1785"/>
    </location>
</feature>
<dbReference type="PROSITE" id="PS50235">
    <property type="entry name" value="USP_3"/>
    <property type="match status" value="1"/>
</dbReference>
<dbReference type="PANTHER" id="PTHR15294:SF3">
    <property type="entry name" value="SUMO-SPECIFIC ISOPEPTIDASE USPL1"/>
    <property type="match status" value="1"/>
</dbReference>
<evidence type="ECO:0000256" key="1">
    <source>
        <dbReference type="SAM" id="Coils"/>
    </source>
</evidence>
<name>A0A8U1C2F0_SALNM</name>
<dbReference type="Pfam" id="PF15499">
    <property type="entry name" value="Peptidase_C98"/>
    <property type="match status" value="1"/>
</dbReference>
<feature type="coiled-coil region" evidence="1">
    <location>
        <begin position="654"/>
        <end position="687"/>
    </location>
</feature>
<dbReference type="InterPro" id="IPR028890">
    <property type="entry name" value="Peptidase_C98"/>
</dbReference>
<dbReference type="PANTHER" id="PTHR15294">
    <property type="entry name" value="RETINOVIN-RELATED"/>
    <property type="match status" value="1"/>
</dbReference>
<reference evidence="5" key="1">
    <citation type="submission" date="2025-08" db="UniProtKB">
        <authorList>
            <consortium name="RefSeq"/>
        </authorList>
    </citation>
    <scope>IDENTIFICATION</scope>
    <source>
        <tissue evidence="5">White muscle</tissue>
    </source>
</reference>
<feature type="compositionally biased region" description="Low complexity" evidence="2">
    <location>
        <begin position="1456"/>
        <end position="1467"/>
    </location>
</feature>
<feature type="compositionally biased region" description="Low complexity" evidence="2">
    <location>
        <begin position="1476"/>
        <end position="1485"/>
    </location>
</feature>
<accession>A0A8U1C2F0</accession>
<feature type="region of interest" description="Disordered" evidence="2">
    <location>
        <begin position="81"/>
        <end position="157"/>
    </location>
</feature>
<feature type="compositionally biased region" description="Acidic residues" evidence="2">
    <location>
        <begin position="1340"/>
        <end position="1349"/>
    </location>
</feature>
<dbReference type="GO" id="GO:0032183">
    <property type="term" value="F:SUMO binding"/>
    <property type="evidence" value="ECO:0007669"/>
    <property type="project" value="InterPro"/>
</dbReference>
<feature type="region of interest" description="Disordered" evidence="2">
    <location>
        <begin position="1434"/>
        <end position="1677"/>
    </location>
</feature>
<evidence type="ECO:0000256" key="2">
    <source>
        <dbReference type="SAM" id="MobiDB-lite"/>
    </source>
</evidence>
<dbReference type="KEGG" id="snh:120056822"/>
<dbReference type="GeneID" id="120056822"/>
<organism evidence="4 5">
    <name type="scientific">Salvelinus namaycush</name>
    <name type="common">Lake trout</name>
    <name type="synonym">Salmo namaycush</name>
    <dbReference type="NCBI Taxonomy" id="8040"/>
    <lineage>
        <taxon>Eukaryota</taxon>
        <taxon>Metazoa</taxon>
        <taxon>Chordata</taxon>
        <taxon>Craniata</taxon>
        <taxon>Vertebrata</taxon>
        <taxon>Euteleostomi</taxon>
        <taxon>Actinopterygii</taxon>
        <taxon>Neopterygii</taxon>
        <taxon>Teleostei</taxon>
        <taxon>Protacanthopterygii</taxon>
        <taxon>Salmoniformes</taxon>
        <taxon>Salmonidae</taxon>
        <taxon>Salmoninae</taxon>
        <taxon>Salvelinus</taxon>
    </lineage>
</organism>
<dbReference type="GO" id="GO:0016926">
    <property type="term" value="P:protein desumoylation"/>
    <property type="evidence" value="ECO:0007669"/>
    <property type="project" value="TreeGrafter"/>
</dbReference>
<feature type="domain" description="USP" evidence="3">
    <location>
        <begin position="836"/>
        <end position="1110"/>
    </location>
</feature>
<protein>
    <submittedName>
        <fullName evidence="5">Uncharacterized protein LOC120056822 isoform X1</fullName>
    </submittedName>
</protein>
<feature type="compositionally biased region" description="Low complexity" evidence="2">
    <location>
        <begin position="1548"/>
        <end position="1557"/>
    </location>
</feature>
<feature type="region of interest" description="Disordered" evidence="2">
    <location>
        <begin position="1302"/>
        <end position="1420"/>
    </location>
</feature>
<dbReference type="Proteomes" id="UP000808372">
    <property type="component" value="Chromosome 12"/>
</dbReference>
<evidence type="ECO:0000313" key="5">
    <source>
        <dbReference type="RefSeq" id="XP_038860978.1"/>
    </source>
</evidence>
<dbReference type="RefSeq" id="XP_038860978.1">
    <property type="nucleotide sequence ID" value="XM_039005050.1"/>
</dbReference>
<dbReference type="InterPro" id="IPR028889">
    <property type="entry name" value="USP"/>
</dbReference>
<feature type="compositionally biased region" description="Low complexity" evidence="2">
    <location>
        <begin position="1584"/>
        <end position="1593"/>
    </location>
</feature>
<feature type="compositionally biased region" description="Polar residues" evidence="2">
    <location>
        <begin position="114"/>
        <end position="131"/>
    </location>
</feature>
<feature type="compositionally biased region" description="Low complexity" evidence="2">
    <location>
        <begin position="1530"/>
        <end position="1539"/>
    </location>
</feature>
<keyword evidence="4" id="KW-1185">Reference proteome</keyword>
<feature type="compositionally biased region" description="Low complexity" evidence="2">
    <location>
        <begin position="1494"/>
        <end position="1503"/>
    </location>
</feature>
<feature type="region of interest" description="Disordered" evidence="2">
    <location>
        <begin position="770"/>
        <end position="803"/>
    </location>
</feature>
<feature type="compositionally biased region" description="Low complexity" evidence="2">
    <location>
        <begin position="1512"/>
        <end position="1521"/>
    </location>
</feature>
<dbReference type="InterPro" id="IPR033505">
    <property type="entry name" value="USPL1"/>
</dbReference>
<dbReference type="InterPro" id="IPR029388">
    <property type="entry name" value="DUF4650"/>
</dbReference>
<gene>
    <name evidence="5" type="primary">LOC120056822</name>
</gene>
<feature type="compositionally biased region" description="Low complexity" evidence="2">
    <location>
        <begin position="1328"/>
        <end position="1339"/>
    </location>
</feature>
<feature type="compositionally biased region" description="Low complexity" evidence="2">
    <location>
        <begin position="1602"/>
        <end position="1611"/>
    </location>
</feature>